<dbReference type="PANTHER" id="PTHR13947">
    <property type="entry name" value="GNAT FAMILY N-ACETYLTRANSFERASE"/>
    <property type="match status" value="1"/>
</dbReference>
<comment type="caution">
    <text evidence="3">The sequence shown here is derived from an EMBL/GenBank/DDBJ whole genome shotgun (WGS) entry which is preliminary data.</text>
</comment>
<proteinExistence type="predicted"/>
<dbReference type="InterPro" id="IPR016181">
    <property type="entry name" value="Acyl_CoA_acyltransferase"/>
</dbReference>
<keyword evidence="1 3" id="KW-0808">Transferase</keyword>
<evidence type="ECO:0000313" key="3">
    <source>
        <dbReference type="EMBL" id="EOQ87696.1"/>
    </source>
</evidence>
<dbReference type="CDD" id="cd04301">
    <property type="entry name" value="NAT_SF"/>
    <property type="match status" value="1"/>
</dbReference>
<evidence type="ECO:0000259" key="2">
    <source>
        <dbReference type="PROSITE" id="PS51186"/>
    </source>
</evidence>
<dbReference type="OrthoDB" id="5292888at2"/>
<dbReference type="InterPro" id="IPR050769">
    <property type="entry name" value="NAT_camello-type"/>
</dbReference>
<reference evidence="3 4" key="1">
    <citation type="submission" date="2013-04" db="EMBL/GenBank/DDBJ databases">
        <authorList>
            <person name="Harkins D.M."/>
            <person name="Durkin A.S."/>
            <person name="Brinkac L.M."/>
            <person name="Haft D.H."/>
            <person name="Selengut J.D."/>
            <person name="Sanka R."/>
            <person name="DePew J."/>
            <person name="Purushe J."/>
            <person name="Hartskeerl R.A."/>
            <person name="Ahmed A."/>
            <person name="van der Linden H."/>
            <person name="Goris M.G.A."/>
            <person name="Vinetz J.M."/>
            <person name="Sutton G.G."/>
            <person name="Nierman W.C."/>
            <person name="Fouts D.E."/>
        </authorList>
    </citation>
    <scope>NUCLEOTIDE SEQUENCE [LARGE SCALE GENOMIC DNA]</scope>
    <source>
        <strain evidence="3 4">Sao Paulo</strain>
    </source>
</reference>
<dbReference type="PANTHER" id="PTHR13947:SF37">
    <property type="entry name" value="LD18367P"/>
    <property type="match status" value="1"/>
</dbReference>
<dbReference type="Pfam" id="PF00583">
    <property type="entry name" value="Acetyltransf_1"/>
    <property type="match status" value="1"/>
</dbReference>
<dbReference type="GO" id="GO:0008080">
    <property type="term" value="F:N-acetyltransferase activity"/>
    <property type="evidence" value="ECO:0007669"/>
    <property type="project" value="InterPro"/>
</dbReference>
<name>A0A5E8HCF0_9LEPT</name>
<accession>A0A5E8HCF0</accession>
<evidence type="ECO:0000313" key="4">
    <source>
        <dbReference type="Proteomes" id="UP000013996"/>
    </source>
</evidence>
<dbReference type="AlphaFoldDB" id="A0A5E8HCF0"/>
<feature type="domain" description="N-acetyltransferase" evidence="2">
    <location>
        <begin position="14"/>
        <end position="153"/>
    </location>
</feature>
<dbReference type="STRING" id="1249483.LEP1GSC202_2366"/>
<dbReference type="PROSITE" id="PS51186">
    <property type="entry name" value="GNAT"/>
    <property type="match status" value="1"/>
</dbReference>
<evidence type="ECO:0000256" key="1">
    <source>
        <dbReference type="ARBA" id="ARBA00022679"/>
    </source>
</evidence>
<dbReference type="SUPFAM" id="SSF55729">
    <property type="entry name" value="Acyl-CoA N-acyltransferases (Nat)"/>
    <property type="match status" value="1"/>
</dbReference>
<dbReference type="EMBL" id="AOGX02000032">
    <property type="protein sequence ID" value="EOQ87696.1"/>
    <property type="molecule type" value="Genomic_DNA"/>
</dbReference>
<dbReference type="Proteomes" id="UP000013996">
    <property type="component" value="Unassembled WGS sequence"/>
</dbReference>
<dbReference type="Gene3D" id="3.40.630.30">
    <property type="match status" value="1"/>
</dbReference>
<organism evidence="3 4">
    <name type="scientific">Leptospira yanagawae serovar Saopaulo str. Sao Paulo = ATCC 700523</name>
    <dbReference type="NCBI Taxonomy" id="1249483"/>
    <lineage>
        <taxon>Bacteria</taxon>
        <taxon>Pseudomonadati</taxon>
        <taxon>Spirochaetota</taxon>
        <taxon>Spirochaetia</taxon>
        <taxon>Leptospirales</taxon>
        <taxon>Leptospiraceae</taxon>
        <taxon>Leptospira</taxon>
    </lineage>
</organism>
<sequence length="153" mass="17976">MNFEIISYSEEYKDYLRILNYEWLQKYFRIEEGDVYSLSNPKAAIIDKGGYIFFAKRDMEIIGTACLMKKSEQLFELGKMAVTEKMQGYGIGTLLLKHCLEFSNSMKIKTLVLYSNTELKSAIHLYEKYGFKQTELESGLYERANIKMFKDLF</sequence>
<dbReference type="RefSeq" id="WP_015678700.1">
    <property type="nucleotide sequence ID" value="NZ_AOGX02000032.1"/>
</dbReference>
<gene>
    <name evidence="3" type="ORF">LEP1GSC202_2366</name>
</gene>
<dbReference type="InterPro" id="IPR000182">
    <property type="entry name" value="GNAT_dom"/>
</dbReference>
<protein>
    <submittedName>
        <fullName evidence="3">Acetyltransferase (GNAT) domain protein</fullName>
    </submittedName>
</protein>